<gene>
    <name evidence="3" type="ORF">SCF082_LOCUS7297</name>
</gene>
<sequence length="425" mass="48306">MAVALSEEPRSNGTCARPLEGRQEPCGHELHLRHARKMTPRKLDDFHPSCLDRDENRWGADVRSAVARLEARMHALEGQSLRSDRRASELAGLAQALTEEQRALLIRLDRLEDLKRRDAVQVDSPSLVVALYEVPEDRLGRLEQEHRTLALELRLTVSVAEEAQQKQQQRIRSVEESLATRIRKLERAGGEPDLDGGSSAGRNWPEASPWRTDEAKEASRLCDTLEAKVGGLTASVEKLQRQMAEASAQSQRSQSVSPSRLTFLQAARSPEEVEPLALKVDHLENFCCELRETLEDRFKLALEDLQRQVPDLLQKFQRQVEDGADRAEKLHELEVRVEMSNQRITTQEERLQSCSERVEKSVSLPQLRTLCREELQKRLLEEDLLGTASAILQQQEALSEVQLQMHRLVDRLQLMGLRQTQAATL</sequence>
<feature type="region of interest" description="Disordered" evidence="2">
    <location>
        <begin position="1"/>
        <end position="22"/>
    </location>
</feature>
<proteinExistence type="predicted"/>
<accession>A0ABP0ILN8</accession>
<keyword evidence="4" id="KW-1185">Reference proteome</keyword>
<evidence type="ECO:0000313" key="3">
    <source>
        <dbReference type="EMBL" id="CAK9002334.1"/>
    </source>
</evidence>
<dbReference type="Proteomes" id="UP001642464">
    <property type="component" value="Unassembled WGS sequence"/>
</dbReference>
<organism evidence="3 4">
    <name type="scientific">Durusdinium trenchii</name>
    <dbReference type="NCBI Taxonomy" id="1381693"/>
    <lineage>
        <taxon>Eukaryota</taxon>
        <taxon>Sar</taxon>
        <taxon>Alveolata</taxon>
        <taxon>Dinophyceae</taxon>
        <taxon>Suessiales</taxon>
        <taxon>Symbiodiniaceae</taxon>
        <taxon>Durusdinium</taxon>
    </lineage>
</organism>
<comment type="caution">
    <text evidence="3">The sequence shown here is derived from an EMBL/GenBank/DDBJ whole genome shotgun (WGS) entry which is preliminary data.</text>
</comment>
<evidence type="ECO:0000313" key="4">
    <source>
        <dbReference type="Proteomes" id="UP001642464"/>
    </source>
</evidence>
<evidence type="ECO:0000256" key="1">
    <source>
        <dbReference type="SAM" id="Coils"/>
    </source>
</evidence>
<feature type="region of interest" description="Disordered" evidence="2">
    <location>
        <begin position="185"/>
        <end position="211"/>
    </location>
</feature>
<evidence type="ECO:0000256" key="2">
    <source>
        <dbReference type="SAM" id="MobiDB-lite"/>
    </source>
</evidence>
<protein>
    <submittedName>
        <fullName evidence="3">TYR_PHOSPHATASE_2 domain-containing protein</fullName>
    </submittedName>
</protein>
<name>A0ABP0ILN8_9DINO</name>
<feature type="coiled-coil region" evidence="1">
    <location>
        <begin position="222"/>
        <end position="256"/>
    </location>
</feature>
<reference evidence="3 4" key="1">
    <citation type="submission" date="2024-02" db="EMBL/GenBank/DDBJ databases">
        <authorList>
            <person name="Chen Y."/>
            <person name="Shah S."/>
            <person name="Dougan E. K."/>
            <person name="Thang M."/>
            <person name="Chan C."/>
        </authorList>
    </citation>
    <scope>NUCLEOTIDE SEQUENCE [LARGE SCALE GENOMIC DNA]</scope>
</reference>
<keyword evidence="1" id="KW-0175">Coiled coil</keyword>
<feature type="coiled-coil region" evidence="1">
    <location>
        <begin position="302"/>
        <end position="350"/>
    </location>
</feature>
<dbReference type="EMBL" id="CAXAMM010004080">
    <property type="protein sequence ID" value="CAK9002334.1"/>
    <property type="molecule type" value="Genomic_DNA"/>
</dbReference>